<gene>
    <name evidence="1" type="ORF">BpHYR1_013488</name>
</gene>
<name>A0A3M7PKH0_BRAPC</name>
<keyword evidence="2" id="KW-1185">Reference proteome</keyword>
<dbReference type="EMBL" id="REGN01010358">
    <property type="protein sequence ID" value="RMZ99200.1"/>
    <property type="molecule type" value="Genomic_DNA"/>
</dbReference>
<reference evidence="1 2" key="1">
    <citation type="journal article" date="2018" name="Sci. Rep.">
        <title>Genomic signatures of local adaptation to the degree of environmental predictability in rotifers.</title>
        <authorList>
            <person name="Franch-Gras L."/>
            <person name="Hahn C."/>
            <person name="Garcia-Roger E.M."/>
            <person name="Carmona M.J."/>
            <person name="Serra M."/>
            <person name="Gomez A."/>
        </authorList>
    </citation>
    <scope>NUCLEOTIDE SEQUENCE [LARGE SCALE GENOMIC DNA]</scope>
    <source>
        <strain evidence="1">HYR1</strain>
    </source>
</reference>
<evidence type="ECO:0000313" key="1">
    <source>
        <dbReference type="EMBL" id="RMZ99200.1"/>
    </source>
</evidence>
<evidence type="ECO:0000313" key="2">
    <source>
        <dbReference type="Proteomes" id="UP000276133"/>
    </source>
</evidence>
<accession>A0A3M7PKH0</accession>
<organism evidence="1 2">
    <name type="scientific">Brachionus plicatilis</name>
    <name type="common">Marine rotifer</name>
    <name type="synonym">Brachionus muelleri</name>
    <dbReference type="NCBI Taxonomy" id="10195"/>
    <lineage>
        <taxon>Eukaryota</taxon>
        <taxon>Metazoa</taxon>
        <taxon>Spiralia</taxon>
        <taxon>Gnathifera</taxon>
        <taxon>Rotifera</taxon>
        <taxon>Eurotatoria</taxon>
        <taxon>Monogononta</taxon>
        <taxon>Pseudotrocha</taxon>
        <taxon>Ploima</taxon>
        <taxon>Brachionidae</taxon>
        <taxon>Brachionus</taxon>
    </lineage>
</organism>
<sequence>MEALSLLDNVKDLLKILINNGHTQAIKIDILCKIVKLYKKSLPNNVNNNSPIIGNYCSRDF</sequence>
<dbReference type="Proteomes" id="UP000276133">
    <property type="component" value="Unassembled WGS sequence"/>
</dbReference>
<comment type="caution">
    <text evidence="1">The sequence shown here is derived from an EMBL/GenBank/DDBJ whole genome shotgun (WGS) entry which is preliminary data.</text>
</comment>
<protein>
    <submittedName>
        <fullName evidence="1">Uncharacterized protein</fullName>
    </submittedName>
</protein>
<dbReference type="AlphaFoldDB" id="A0A3M7PKH0"/>
<proteinExistence type="predicted"/>